<protein>
    <submittedName>
        <fullName evidence="2">Uncharacterized protein</fullName>
    </submittedName>
</protein>
<evidence type="ECO:0000313" key="3">
    <source>
        <dbReference type="Proteomes" id="UP000054032"/>
    </source>
</evidence>
<feature type="compositionally biased region" description="Basic and acidic residues" evidence="1">
    <location>
        <begin position="60"/>
        <end position="70"/>
    </location>
</feature>
<feature type="region of interest" description="Disordered" evidence="1">
    <location>
        <begin position="32"/>
        <end position="70"/>
    </location>
</feature>
<dbReference type="Proteomes" id="UP000054032">
    <property type="component" value="Unassembled WGS sequence"/>
</dbReference>
<gene>
    <name evidence="2" type="ORF">COCMIDRAFT_104147</name>
</gene>
<keyword evidence="3" id="KW-1185">Reference proteome</keyword>
<accession>W6ZFG5</accession>
<dbReference type="HOGENOM" id="CLU_2764654_0_0_1"/>
<dbReference type="EMBL" id="KI964069">
    <property type="protein sequence ID" value="EUC42211.1"/>
    <property type="molecule type" value="Genomic_DNA"/>
</dbReference>
<dbReference type="AlphaFoldDB" id="W6ZFG5"/>
<reference evidence="2 3" key="1">
    <citation type="journal article" date="2013" name="PLoS Genet.">
        <title>Comparative genome structure, secondary metabolite, and effector coding capacity across Cochliobolus pathogens.</title>
        <authorList>
            <person name="Condon B.J."/>
            <person name="Leng Y."/>
            <person name="Wu D."/>
            <person name="Bushley K.E."/>
            <person name="Ohm R.A."/>
            <person name="Otillar R."/>
            <person name="Martin J."/>
            <person name="Schackwitz W."/>
            <person name="Grimwood J."/>
            <person name="MohdZainudin N."/>
            <person name="Xue C."/>
            <person name="Wang R."/>
            <person name="Manning V.A."/>
            <person name="Dhillon B."/>
            <person name="Tu Z.J."/>
            <person name="Steffenson B.J."/>
            <person name="Salamov A."/>
            <person name="Sun H."/>
            <person name="Lowry S."/>
            <person name="LaButti K."/>
            <person name="Han J."/>
            <person name="Copeland A."/>
            <person name="Lindquist E."/>
            <person name="Barry K."/>
            <person name="Schmutz J."/>
            <person name="Baker S.E."/>
            <person name="Ciuffetti L.M."/>
            <person name="Grigoriev I.V."/>
            <person name="Zhong S."/>
            <person name="Turgeon B.G."/>
        </authorList>
    </citation>
    <scope>NUCLEOTIDE SEQUENCE [LARGE SCALE GENOMIC DNA]</scope>
    <source>
        <strain evidence="2 3">ATCC 44560</strain>
    </source>
</reference>
<dbReference type="KEGG" id="bor:COCMIDRAFT_104147"/>
<evidence type="ECO:0000256" key="1">
    <source>
        <dbReference type="SAM" id="MobiDB-lite"/>
    </source>
</evidence>
<proteinExistence type="predicted"/>
<evidence type="ECO:0000313" key="2">
    <source>
        <dbReference type="EMBL" id="EUC42211.1"/>
    </source>
</evidence>
<dbReference type="RefSeq" id="XP_007691276.1">
    <property type="nucleotide sequence ID" value="XM_007693086.1"/>
</dbReference>
<feature type="non-terminal residue" evidence="2">
    <location>
        <position position="1"/>
    </location>
</feature>
<name>W6ZFG5_COCMI</name>
<organism evidence="2 3">
    <name type="scientific">Bipolaris oryzae ATCC 44560</name>
    <dbReference type="NCBI Taxonomy" id="930090"/>
    <lineage>
        <taxon>Eukaryota</taxon>
        <taxon>Fungi</taxon>
        <taxon>Dikarya</taxon>
        <taxon>Ascomycota</taxon>
        <taxon>Pezizomycotina</taxon>
        <taxon>Dothideomycetes</taxon>
        <taxon>Pleosporomycetidae</taxon>
        <taxon>Pleosporales</taxon>
        <taxon>Pleosporineae</taxon>
        <taxon>Pleosporaceae</taxon>
        <taxon>Bipolaris</taxon>
    </lineage>
</organism>
<sequence>PLHPPTHPHTPIHPPIHAHTLALVHFRLPGDGHAWASRRPADHSPALLFPHHAGPVAQACERESETSLRP</sequence>
<dbReference type="GeneID" id="19118452"/>